<accession>A0AAD5HEA5</accession>
<sequence>MEFKYQTVRSKKNKKNANRKRNVVKDISEWTVQDVVNVLDRRREALLDSSFYTDLLVMLQDKVVAESPHDIICYGVGSIQESKSAQYQFVLALLMRDLLKLPGALYIYDPIFTELDIKVCDHYNMEVIKDNEYCRRTVEKPTLFYMPHCGKSLYSNALEANWSADRLYNVVVVGNRFENYTEGLLDRELKRDCPYLIPAVKVVACTPFPNEFDNNQIFNDLCIQTFPKDTLADVEESFWQKLESAKENDGNKDDVI</sequence>
<gene>
    <name evidence="3" type="ORF">K450DRAFT_233689</name>
</gene>
<keyword evidence="4" id="KW-1185">Reference proteome</keyword>
<evidence type="ECO:0000259" key="2">
    <source>
        <dbReference type="Pfam" id="PF07985"/>
    </source>
</evidence>
<evidence type="ECO:0000256" key="1">
    <source>
        <dbReference type="ARBA" id="ARBA00009856"/>
    </source>
</evidence>
<dbReference type="RefSeq" id="XP_051446224.1">
    <property type="nucleotide sequence ID" value="XM_051587797.1"/>
</dbReference>
<dbReference type="GeneID" id="75913142"/>
<reference evidence="3" key="2">
    <citation type="journal article" date="2022" name="Proc. Natl. Acad. Sci. U.S.A.">
        <title>Diploid-dominant life cycles characterize the early evolution of Fungi.</title>
        <authorList>
            <person name="Amses K.R."/>
            <person name="Simmons D.R."/>
            <person name="Longcore J.E."/>
            <person name="Mondo S.J."/>
            <person name="Seto K."/>
            <person name="Jeronimo G.H."/>
            <person name="Bonds A.E."/>
            <person name="Quandt C.A."/>
            <person name="Davis W.J."/>
            <person name="Chang Y."/>
            <person name="Federici B.A."/>
            <person name="Kuo A."/>
            <person name="LaButti K."/>
            <person name="Pangilinan J."/>
            <person name="Andreopoulos W."/>
            <person name="Tritt A."/>
            <person name="Riley R."/>
            <person name="Hundley H."/>
            <person name="Johnson J."/>
            <person name="Lipzen A."/>
            <person name="Barry K."/>
            <person name="Lang B.F."/>
            <person name="Cuomo C.A."/>
            <person name="Buchler N.E."/>
            <person name="Grigoriev I.V."/>
            <person name="Spatafora J.W."/>
            <person name="Stajich J.E."/>
            <person name="James T.Y."/>
        </authorList>
    </citation>
    <scope>NUCLEOTIDE SEQUENCE</scope>
    <source>
        <strain evidence="3">AG</strain>
    </source>
</reference>
<evidence type="ECO:0000313" key="4">
    <source>
        <dbReference type="Proteomes" id="UP001206595"/>
    </source>
</evidence>
<evidence type="ECO:0000313" key="3">
    <source>
        <dbReference type="EMBL" id="KAI8581220.1"/>
    </source>
</evidence>
<comment type="caution">
    <text evidence="3">The sequence shown here is derived from an EMBL/GenBank/DDBJ whole genome shotgun (WGS) entry which is preliminary data.</text>
</comment>
<dbReference type="EMBL" id="MU620907">
    <property type="protein sequence ID" value="KAI8581220.1"/>
    <property type="molecule type" value="Genomic_DNA"/>
</dbReference>
<dbReference type="GO" id="GO:0005737">
    <property type="term" value="C:cytoplasm"/>
    <property type="evidence" value="ECO:0007669"/>
    <property type="project" value="TreeGrafter"/>
</dbReference>
<proteinExistence type="inferred from homology"/>
<comment type="similarity">
    <text evidence="1">Belongs to the SRR1 family.</text>
</comment>
<reference evidence="3" key="1">
    <citation type="submission" date="2021-06" db="EMBL/GenBank/DDBJ databases">
        <authorList>
            <consortium name="DOE Joint Genome Institute"/>
            <person name="Mondo S.J."/>
            <person name="Amses K.R."/>
            <person name="Simmons D.R."/>
            <person name="Longcore J.E."/>
            <person name="Seto K."/>
            <person name="Alves G.H."/>
            <person name="Bonds A.E."/>
            <person name="Quandt C.A."/>
            <person name="Davis W.J."/>
            <person name="Chang Y."/>
            <person name="Letcher P.M."/>
            <person name="Powell M.J."/>
            <person name="Kuo A."/>
            <person name="Labutti K."/>
            <person name="Pangilinan J."/>
            <person name="Andreopoulos W."/>
            <person name="Tritt A."/>
            <person name="Riley R."/>
            <person name="Hundley H."/>
            <person name="Johnson J."/>
            <person name="Lipzen A."/>
            <person name="Barry K."/>
            <person name="Berbee M.L."/>
            <person name="Buchler N.E."/>
            <person name="Grigoriev I.V."/>
            <person name="Spatafora J.W."/>
            <person name="Stajich J.E."/>
            <person name="James T.Y."/>
        </authorList>
    </citation>
    <scope>NUCLEOTIDE SEQUENCE</scope>
    <source>
        <strain evidence="3">AG</strain>
    </source>
</reference>
<dbReference type="Pfam" id="PF07985">
    <property type="entry name" value="SRR1"/>
    <property type="match status" value="1"/>
</dbReference>
<dbReference type="GO" id="GO:0005634">
    <property type="term" value="C:nucleus"/>
    <property type="evidence" value="ECO:0007669"/>
    <property type="project" value="TreeGrafter"/>
</dbReference>
<dbReference type="Proteomes" id="UP001206595">
    <property type="component" value="Unassembled WGS sequence"/>
</dbReference>
<dbReference type="PANTHER" id="PTHR28626">
    <property type="entry name" value="SRR1-LIKE PROTEIN"/>
    <property type="match status" value="1"/>
</dbReference>
<name>A0AAD5HEA5_UMBRA</name>
<dbReference type="InterPro" id="IPR040044">
    <property type="entry name" value="SRR1L"/>
</dbReference>
<organism evidence="3 4">
    <name type="scientific">Umbelopsis ramanniana AG</name>
    <dbReference type="NCBI Taxonomy" id="1314678"/>
    <lineage>
        <taxon>Eukaryota</taxon>
        <taxon>Fungi</taxon>
        <taxon>Fungi incertae sedis</taxon>
        <taxon>Mucoromycota</taxon>
        <taxon>Mucoromycotina</taxon>
        <taxon>Umbelopsidomycetes</taxon>
        <taxon>Umbelopsidales</taxon>
        <taxon>Umbelopsidaceae</taxon>
        <taxon>Umbelopsis</taxon>
    </lineage>
</organism>
<dbReference type="AlphaFoldDB" id="A0AAD5HEA5"/>
<dbReference type="InterPro" id="IPR012942">
    <property type="entry name" value="SRR1-like"/>
</dbReference>
<dbReference type="PANTHER" id="PTHR28626:SF3">
    <property type="entry name" value="SRR1-LIKE PROTEIN"/>
    <property type="match status" value="1"/>
</dbReference>
<feature type="domain" description="SRR1-like" evidence="2">
    <location>
        <begin position="63"/>
        <end position="224"/>
    </location>
</feature>
<protein>
    <recommendedName>
        <fullName evidence="2">SRR1-like domain-containing protein</fullName>
    </recommendedName>
</protein>